<comment type="similarity">
    <text evidence="1">Belongs to the ATP-dependent DNA ligase family.</text>
</comment>
<dbReference type="OrthoDB" id="3365at10239"/>
<keyword evidence="5" id="KW-0131">Cell cycle</keyword>
<keyword evidence="4" id="KW-0132">Cell division</keyword>
<accession>A0A097P1M2</accession>
<evidence type="ECO:0000256" key="2">
    <source>
        <dbReference type="ARBA" id="ARBA00013308"/>
    </source>
</evidence>
<dbReference type="EMBL" id="MN696170">
    <property type="protein sequence ID" value="QGY99978.1"/>
    <property type="molecule type" value="Genomic_DNA"/>
</dbReference>
<dbReference type="PROSITE" id="PS00333">
    <property type="entry name" value="DNA_LIGASE_A2"/>
    <property type="match status" value="1"/>
</dbReference>
<evidence type="ECO:0000313" key="17">
    <source>
        <dbReference type="EMBL" id="QGY99978.1"/>
    </source>
</evidence>
<name>A0A097P1M2_GVCP</name>
<dbReference type="Gene3D" id="2.40.50.140">
    <property type="entry name" value="Nucleic acid-binding proteins"/>
    <property type="match status" value="1"/>
</dbReference>
<dbReference type="InterPro" id="IPR012340">
    <property type="entry name" value="NA-bd_OB-fold"/>
</dbReference>
<protein>
    <recommendedName>
        <fullName evidence="2">DNA ligase</fullName>
    </recommendedName>
</protein>
<evidence type="ECO:0000313" key="16">
    <source>
        <dbReference type="EMBL" id="QGY99837.1"/>
    </source>
</evidence>
<evidence type="ECO:0000256" key="5">
    <source>
        <dbReference type="ARBA" id="ARBA00023306"/>
    </source>
</evidence>
<evidence type="ECO:0000313" key="7">
    <source>
        <dbReference type="EMBL" id="AIU36767.1"/>
    </source>
</evidence>
<reference evidence="12" key="2">
    <citation type="journal article" date="2019" name="Virology">
        <title>Single nucleotide polymorphism (SNP) frequencies and distribution reveal complex genetic composition of seven novel natural isolates of Cydia pomonella granulovirus.</title>
        <authorList>
            <person name="Fan J."/>
            <person name="Wennmann J.T."/>
            <person name="Wang D."/>
            <person name="Jehle J.A."/>
        </authorList>
    </citation>
    <scope>NUCLEOTIDE SEQUENCE</scope>
    <source>
        <strain evidence="12">CpGV-ALE</strain>
        <strain evidence="13">CpGV-JQ</strain>
        <strain evidence="14">CpGV-KS1</strain>
        <strain evidence="15">CpGV-KS2</strain>
        <strain evidence="16">CpGV-WW</strain>
        <strain evidence="18">CpGV-ZY</strain>
        <strain evidence="17">CpGV-ZY2</strain>
    </source>
</reference>
<dbReference type="GO" id="GO:0006281">
    <property type="term" value="P:DNA repair"/>
    <property type="evidence" value="ECO:0007669"/>
    <property type="project" value="InterPro"/>
</dbReference>
<dbReference type="EMBL" id="MN075941">
    <property type="protein sequence ID" value="QDW81180.1"/>
    <property type="molecule type" value="Genomic_DNA"/>
</dbReference>
<dbReference type="InterPro" id="IPR012310">
    <property type="entry name" value="DNA_ligase_ATP-dep_cent"/>
</dbReference>
<dbReference type="EMBL" id="KM217575">
    <property type="protein sequence ID" value="AIU37046.1"/>
    <property type="molecule type" value="Genomic_DNA"/>
</dbReference>
<feature type="domain" description="ATP-dependent DNA ligase family profile" evidence="6">
    <location>
        <begin position="295"/>
        <end position="427"/>
    </location>
</feature>
<proteinExistence type="inferred from homology"/>
<dbReference type="GO" id="GO:0006273">
    <property type="term" value="P:lagging strand elongation"/>
    <property type="evidence" value="ECO:0007669"/>
    <property type="project" value="TreeGrafter"/>
</dbReference>
<gene>
    <name evidence="8" type="primary">orf120</name>
</gene>
<dbReference type="GO" id="GO:0006310">
    <property type="term" value="P:DNA recombination"/>
    <property type="evidence" value="ECO:0007669"/>
    <property type="project" value="InterPro"/>
</dbReference>
<evidence type="ECO:0000313" key="12">
    <source>
        <dbReference type="EMBL" id="QGY99269.1"/>
    </source>
</evidence>
<evidence type="ECO:0000259" key="6">
    <source>
        <dbReference type="PROSITE" id="PS50160"/>
    </source>
</evidence>
<dbReference type="EMBL" id="MN696168">
    <property type="protein sequence ID" value="QGY99695.1"/>
    <property type="molecule type" value="Genomic_DNA"/>
</dbReference>
<evidence type="ECO:0000256" key="3">
    <source>
        <dbReference type="ARBA" id="ARBA00022598"/>
    </source>
</evidence>
<dbReference type="EMBL" id="MN696167">
    <property type="protein sequence ID" value="QGY99553.1"/>
    <property type="molecule type" value="Genomic_DNA"/>
</dbReference>
<organismHost>
    <name type="scientific">Cydia pomonella</name>
    <name type="common">Codling moth</name>
    <dbReference type="NCBI Taxonomy" id="82600"/>
</organismHost>
<dbReference type="SUPFAM" id="SSF50249">
    <property type="entry name" value="Nucleic acid-binding proteins"/>
    <property type="match status" value="1"/>
</dbReference>
<evidence type="ECO:0000313" key="13">
    <source>
        <dbReference type="EMBL" id="QGY99411.1"/>
    </source>
</evidence>
<dbReference type="PANTHER" id="PTHR45674">
    <property type="entry name" value="DNA LIGASE 1/3 FAMILY MEMBER"/>
    <property type="match status" value="1"/>
</dbReference>
<dbReference type="EMBL" id="MN696166">
    <property type="protein sequence ID" value="QGY99411.1"/>
    <property type="molecule type" value="Genomic_DNA"/>
</dbReference>
<reference evidence="8" key="1">
    <citation type="journal article" date="2014" name="Proc. Natl. Acad. Sci. U.S.A.">
        <title>Baculovirus resistance in codling moth is virus isolate-dependent and the consequence of a mutation in viral gene pe38.</title>
        <authorList>
            <person name="Gebhardt M.M."/>
            <person name="Eberle K.E."/>
            <person name="Radtke P."/>
            <person name="Jehle J.A."/>
        </authorList>
    </citation>
    <scope>NUCLEOTIDE SEQUENCE</scope>
    <source>
        <strain evidence="10">CpGV-E2</strain>
        <strain evidence="9">CpGV-I12</strain>
        <strain evidence="8">CpGV-M</strain>
        <strain evidence="7">CpGV-S</strain>
    </source>
</reference>
<dbReference type="KEGG" id="vg:921414"/>
<evidence type="ECO:0000313" key="9">
    <source>
        <dbReference type="EMBL" id="AIU37188.1"/>
    </source>
</evidence>
<dbReference type="Pfam" id="PF01068">
    <property type="entry name" value="DNA_ligase_A_M"/>
    <property type="match status" value="2"/>
</dbReference>
<evidence type="ECO:0000256" key="1">
    <source>
        <dbReference type="ARBA" id="ARBA00007572"/>
    </source>
</evidence>
<dbReference type="GO" id="GO:0005524">
    <property type="term" value="F:ATP binding"/>
    <property type="evidence" value="ECO:0007669"/>
    <property type="project" value="InterPro"/>
</dbReference>
<dbReference type="EMBL" id="KM217573">
    <property type="protein sequence ID" value="AIU36767.1"/>
    <property type="molecule type" value="Genomic_DNA"/>
</dbReference>
<dbReference type="GO" id="GO:0051301">
    <property type="term" value="P:cell division"/>
    <property type="evidence" value="ECO:0007669"/>
    <property type="project" value="UniProtKB-KW"/>
</dbReference>
<evidence type="ECO:0000256" key="4">
    <source>
        <dbReference type="ARBA" id="ARBA00022618"/>
    </source>
</evidence>
<evidence type="ECO:0000313" key="14">
    <source>
        <dbReference type="EMBL" id="QGY99553.1"/>
    </source>
</evidence>
<dbReference type="PROSITE" id="PS50160">
    <property type="entry name" value="DNA_LIGASE_A3"/>
    <property type="match status" value="1"/>
</dbReference>
<evidence type="ECO:0000313" key="10">
    <source>
        <dbReference type="EMBL" id="AIU37327.1"/>
    </source>
</evidence>
<dbReference type="EMBL" id="MN696169">
    <property type="protein sequence ID" value="QGY99837.1"/>
    <property type="molecule type" value="Genomic_DNA"/>
</dbReference>
<dbReference type="InterPro" id="IPR050191">
    <property type="entry name" value="ATP-dep_DNA_ligase"/>
</dbReference>
<sequence length="570" mass="66537">MTFTMLFSAFADVYNTLMKLTSINDINTYVNKTVSVDARNEFYLWLYVISTFDKKFKINDKHLLTVFCKLQEPHIDRRNLQEAFKANGVAQTCSVVVKVGTDNSTLTMNDVHLFLQTLQKIPSKSFFLLKHFRQIVARCDTTTLHCLINLIRNTNKNKKLFTKKRNLYVFRQVFGRKGCEEMDGLVEDFKRRTSMAVAKNVGDCIRPGKPIEPMLAQPCKSFDAITFKEMCVEVKYNGERLQVHKFDGRITCYKRNLNEHQRCGELKGVVAQMLSHVDNVILDCELVNNGGIEDIIVFDMLYLNGRCLINEKLGTRKRLLNEVVVSDHSPHFRCIEYIVSDDKQLVESWVREVLCLEGGETCLLEGVVIKQWNGVYEPKRKKWFKLKQSYFKNVCSADLVVVGGWRNEKRGGSKRKQITIYLVAAPFYDYQLNKWMFLPVSKVKFSKLNYEHCMEEYNSETCDWLVSDAHLKMLEKVPDMVAKDPLSMPVWEMEGDFIHSDNAWTWNEVSHNYVSIRLPRFIKVRDDKTYRQATTIFDLQLLSTITNNSFSYPYLYEFFVMDNIKNYSLQ</sequence>
<dbReference type="PANTHER" id="PTHR45674:SF9">
    <property type="entry name" value="DNA LIGASE 3"/>
    <property type="match status" value="1"/>
</dbReference>
<dbReference type="Gene3D" id="3.30.470.30">
    <property type="entry name" value="DNA ligase/mRNA capping enzyme"/>
    <property type="match status" value="2"/>
</dbReference>
<dbReference type="EMBL" id="MN696165">
    <property type="protein sequence ID" value="QGY99269.1"/>
    <property type="molecule type" value="Genomic_DNA"/>
</dbReference>
<keyword evidence="3 8" id="KW-0436">Ligase</keyword>
<organism evidence="8">
    <name type="scientific">Cydia pomonella granulosis virus</name>
    <name type="common">CpGV</name>
    <name type="synonym">Cydia pomonella granulovirus</name>
    <dbReference type="NCBI Taxonomy" id="28289"/>
    <lineage>
        <taxon>Viruses</taxon>
        <taxon>Viruses incertae sedis</taxon>
        <taxon>Naldaviricetes</taxon>
        <taxon>Lefavirales</taxon>
        <taxon>Baculoviridae</taxon>
        <taxon>Betabaculovirus</taxon>
        <taxon>Betabaculovirus cypomonellae</taxon>
    </lineage>
</organism>
<evidence type="ECO:0000313" key="18">
    <source>
        <dbReference type="EMBL" id="QGZ00120.1"/>
    </source>
</evidence>
<dbReference type="SUPFAM" id="SSF56091">
    <property type="entry name" value="DNA ligase/mRNA capping enzyme, catalytic domain"/>
    <property type="match status" value="1"/>
</dbReference>
<dbReference type="GO" id="GO:0003910">
    <property type="term" value="F:DNA ligase (ATP) activity"/>
    <property type="evidence" value="ECO:0007669"/>
    <property type="project" value="InterPro"/>
</dbReference>
<dbReference type="InterPro" id="IPR016059">
    <property type="entry name" value="DNA_ligase_ATP-dep_CS"/>
</dbReference>
<reference evidence="11" key="3">
    <citation type="journal article" date="2019" name="Viruses">
        <title>Genome Analysis of A Novel South African Cydia pomonella granulovirus (CpGV-SA) with Resistance-Breaking Potential.</title>
        <authorList>
            <person name="Motsoeneng B."/>
            <person name="Jukes M.D."/>
            <person name="Knox C.M."/>
            <person name="Hill M.P."/>
            <person name="Moore S.D."/>
        </authorList>
    </citation>
    <scope>NUCLEOTIDE SEQUENCE</scope>
    <source>
        <strain evidence="11">CpGV-SA</strain>
    </source>
</reference>
<evidence type="ECO:0000313" key="8">
    <source>
        <dbReference type="EMBL" id="AIU37046.1"/>
    </source>
</evidence>
<dbReference type="EMBL" id="KM217577">
    <property type="protein sequence ID" value="AIU37327.1"/>
    <property type="molecule type" value="Genomic_DNA"/>
</dbReference>
<evidence type="ECO:0000313" key="15">
    <source>
        <dbReference type="EMBL" id="QGY99695.1"/>
    </source>
</evidence>
<dbReference type="EMBL" id="KM217576">
    <property type="protein sequence ID" value="AIU37188.1"/>
    <property type="molecule type" value="Genomic_DNA"/>
</dbReference>
<dbReference type="EMBL" id="MN696171">
    <property type="protein sequence ID" value="QGZ00120.1"/>
    <property type="molecule type" value="Genomic_DNA"/>
</dbReference>
<evidence type="ECO:0000313" key="11">
    <source>
        <dbReference type="EMBL" id="QDW81180.1"/>
    </source>
</evidence>